<dbReference type="PANTHER" id="PTHR42812:SF12">
    <property type="entry name" value="BETA-XYLOSIDASE-RELATED"/>
    <property type="match status" value="1"/>
</dbReference>
<feature type="domain" description="Beta-xylosidase C-terminal Concanavalin A-like" evidence="6">
    <location>
        <begin position="353"/>
        <end position="542"/>
    </location>
</feature>
<name>A0AA47I5L1_9CLOT</name>
<comment type="similarity">
    <text evidence="5">Belongs to the glycosyl hydrolase 43 family.</text>
</comment>
<evidence type="ECO:0000256" key="4">
    <source>
        <dbReference type="PIRSR" id="PIRSR606710-2"/>
    </source>
</evidence>
<evidence type="ECO:0000256" key="3">
    <source>
        <dbReference type="PIRSR" id="PIRSR606710-1"/>
    </source>
</evidence>
<sequence>MVSNGIILINNLEFERKKYLIKGVIVMKSIHNPILEGFNPDPCILKVKEIYYIVVSTFEWLPGIRVYESNDLVNWNYCTSVLINEELVNLQGNPTGCSIWAPHISYCEDTFYLVYTDVKSTKVPFKDVNNYLITSKNIKGPWSNPIYLNSSGFDPSLFHDENGEKWLANEIWDYRLITHNKSAGIIIQKFDCQKKELIGKTYKIFDGTKYEKTEAPQIYKHKEYYYLLTAEGGTGEGHMVTVARSKNITGPYELDPKNPMLTSRDNPDLYLKCAGHASLVETDEHEWYLAHLCTRPIMGKYPILGRETALQKVIWSKDGWLRLIQGGHSPATDVELPKGFNGIIKIKDNKFFDDFDKKDLNSEWSTLRIFPNSSWLNIIPDKSIIRITGAESPQSTFDQHIIAIRQSDINFSAETVVTFAPTNHLQLAGMILYLDTMNYIYLYLSYDEEMGIIAQVMKVVKDDFSILPVKVPVSGKKVKMHIKVNGINAQFSVEDQETKEFLVKEDISFLSGGYTGNFIGLTVNNLEKKNACFADFDNFKYQPE</sequence>
<evidence type="ECO:0000256" key="5">
    <source>
        <dbReference type="RuleBase" id="RU361187"/>
    </source>
</evidence>
<gene>
    <name evidence="7" type="ORF">LL038_23830</name>
</gene>
<accession>A0AA47I5L1</accession>
<dbReference type="AlphaFoldDB" id="A0AA47I5L1"/>
<dbReference type="EMBL" id="CP086239">
    <property type="protein sequence ID" value="WAG60517.1"/>
    <property type="molecule type" value="Genomic_DNA"/>
</dbReference>
<dbReference type="InterPro" id="IPR051795">
    <property type="entry name" value="Glycosyl_Hydrlase_43"/>
</dbReference>
<evidence type="ECO:0000313" key="8">
    <source>
        <dbReference type="Proteomes" id="UP001164733"/>
    </source>
</evidence>
<dbReference type="Pfam" id="PF17851">
    <property type="entry name" value="GH43_C2"/>
    <property type="match status" value="1"/>
</dbReference>
<dbReference type="GO" id="GO:0005975">
    <property type="term" value="P:carbohydrate metabolic process"/>
    <property type="evidence" value="ECO:0007669"/>
    <property type="project" value="InterPro"/>
</dbReference>
<dbReference type="Proteomes" id="UP001164733">
    <property type="component" value="Chromosome"/>
</dbReference>
<dbReference type="RefSeq" id="WP_216122860.1">
    <property type="nucleotide sequence ID" value="NZ_CP086239.1"/>
</dbReference>
<protein>
    <submittedName>
        <fullName evidence="7">Glycoside hydrolase family 43 protein</fullName>
    </submittedName>
</protein>
<evidence type="ECO:0000256" key="2">
    <source>
        <dbReference type="ARBA" id="ARBA00023295"/>
    </source>
</evidence>
<dbReference type="InterPro" id="IPR041542">
    <property type="entry name" value="GH43_C2"/>
</dbReference>
<proteinExistence type="inferred from homology"/>
<dbReference type="GO" id="GO:0004553">
    <property type="term" value="F:hydrolase activity, hydrolyzing O-glycosyl compounds"/>
    <property type="evidence" value="ECO:0007669"/>
    <property type="project" value="InterPro"/>
</dbReference>
<reference evidence="7" key="1">
    <citation type="submission" date="2021-11" db="EMBL/GenBank/DDBJ databases">
        <title>Clostridia strains as spoilage organisms.</title>
        <authorList>
            <person name="Wambui J."/>
            <person name="Stevens M.J.A."/>
            <person name="Stephan R."/>
        </authorList>
    </citation>
    <scope>NUCLEOTIDE SEQUENCE</scope>
    <source>
        <strain evidence="7">CF009</strain>
    </source>
</reference>
<keyword evidence="1 5" id="KW-0378">Hydrolase</keyword>
<keyword evidence="2 5" id="KW-0326">Glycosidase</keyword>
<feature type="active site" description="Proton acceptor" evidence="3">
    <location>
        <position position="41"/>
    </location>
</feature>
<dbReference type="CDD" id="cd09000">
    <property type="entry name" value="GH43_SXA-like"/>
    <property type="match status" value="1"/>
</dbReference>
<dbReference type="PANTHER" id="PTHR42812">
    <property type="entry name" value="BETA-XYLOSIDASE"/>
    <property type="match status" value="1"/>
</dbReference>
<feature type="active site" description="Proton donor" evidence="3">
    <location>
        <position position="214"/>
    </location>
</feature>
<evidence type="ECO:0000259" key="6">
    <source>
        <dbReference type="Pfam" id="PF17851"/>
    </source>
</evidence>
<dbReference type="Pfam" id="PF04616">
    <property type="entry name" value="Glyco_hydro_43"/>
    <property type="match status" value="1"/>
</dbReference>
<feature type="site" description="Important for catalytic activity, responsible for pKa modulation of the active site Glu and correct orientation of both the proton donor and substrate" evidence="4">
    <location>
        <position position="154"/>
    </location>
</feature>
<organism evidence="7 8">
    <name type="scientific">Clostridium estertheticum</name>
    <dbReference type="NCBI Taxonomy" id="238834"/>
    <lineage>
        <taxon>Bacteria</taxon>
        <taxon>Bacillati</taxon>
        <taxon>Bacillota</taxon>
        <taxon>Clostridia</taxon>
        <taxon>Eubacteriales</taxon>
        <taxon>Clostridiaceae</taxon>
        <taxon>Clostridium</taxon>
    </lineage>
</organism>
<evidence type="ECO:0000313" key="7">
    <source>
        <dbReference type="EMBL" id="WAG60517.1"/>
    </source>
</evidence>
<evidence type="ECO:0000256" key="1">
    <source>
        <dbReference type="ARBA" id="ARBA00022801"/>
    </source>
</evidence>
<dbReference type="InterPro" id="IPR006710">
    <property type="entry name" value="Glyco_hydro_43"/>
</dbReference>